<dbReference type="PANTHER" id="PTHR23316">
    <property type="entry name" value="IMPORTIN ALPHA"/>
    <property type="match status" value="1"/>
</dbReference>
<name>A0AAD8M7P4_9APIA</name>
<keyword evidence="2" id="KW-0813">Transport</keyword>
<dbReference type="InterPro" id="IPR011989">
    <property type="entry name" value="ARM-like"/>
</dbReference>
<dbReference type="GO" id="GO:0015031">
    <property type="term" value="P:protein transport"/>
    <property type="evidence" value="ECO:0007669"/>
    <property type="project" value="UniProtKB-KW"/>
</dbReference>
<dbReference type="InterPro" id="IPR016024">
    <property type="entry name" value="ARM-type_fold"/>
</dbReference>
<comment type="caution">
    <text evidence="4">The sequence shown here is derived from an EMBL/GenBank/DDBJ whole genome shotgun (WGS) entry which is preliminary data.</text>
</comment>
<protein>
    <submittedName>
        <fullName evidence="4">Uncharacterized protein</fullName>
    </submittedName>
</protein>
<evidence type="ECO:0000256" key="1">
    <source>
        <dbReference type="ARBA" id="ARBA00010394"/>
    </source>
</evidence>
<keyword evidence="5" id="KW-1185">Reference proteome</keyword>
<proteinExistence type="inferred from homology"/>
<keyword evidence="3" id="KW-0653">Protein transport</keyword>
<accession>A0AAD8M7P4</accession>
<evidence type="ECO:0000256" key="2">
    <source>
        <dbReference type="ARBA" id="ARBA00022448"/>
    </source>
</evidence>
<reference evidence="4" key="2">
    <citation type="submission" date="2023-05" db="EMBL/GenBank/DDBJ databases">
        <authorList>
            <person name="Schelkunov M.I."/>
        </authorList>
    </citation>
    <scope>NUCLEOTIDE SEQUENCE</scope>
    <source>
        <strain evidence="4">Hsosn_3</strain>
        <tissue evidence="4">Leaf</tissue>
    </source>
</reference>
<dbReference type="EMBL" id="JAUIZM010000009">
    <property type="protein sequence ID" value="KAK1363751.1"/>
    <property type="molecule type" value="Genomic_DNA"/>
</dbReference>
<gene>
    <name evidence="4" type="ORF">POM88_039312</name>
</gene>
<dbReference type="Gene3D" id="1.25.10.10">
    <property type="entry name" value="Leucine-rich Repeat Variant"/>
    <property type="match status" value="1"/>
</dbReference>
<dbReference type="AlphaFoldDB" id="A0AAD8M7P4"/>
<dbReference type="Proteomes" id="UP001237642">
    <property type="component" value="Unassembled WGS sequence"/>
</dbReference>
<evidence type="ECO:0000256" key="3">
    <source>
        <dbReference type="ARBA" id="ARBA00022927"/>
    </source>
</evidence>
<comment type="similarity">
    <text evidence="1">Belongs to the importin alpha family.</text>
</comment>
<reference evidence="4" key="1">
    <citation type="submission" date="2023-02" db="EMBL/GenBank/DDBJ databases">
        <title>Genome of toxic invasive species Heracleum sosnowskyi carries increased number of genes despite the absence of recent whole-genome duplications.</title>
        <authorList>
            <person name="Schelkunov M."/>
            <person name="Shtratnikova V."/>
            <person name="Makarenko M."/>
            <person name="Klepikova A."/>
            <person name="Omelchenko D."/>
            <person name="Novikova G."/>
            <person name="Obukhova E."/>
            <person name="Bogdanov V."/>
            <person name="Penin A."/>
            <person name="Logacheva M."/>
        </authorList>
    </citation>
    <scope>NUCLEOTIDE SEQUENCE</scope>
    <source>
        <strain evidence="4">Hsosn_3</strain>
        <tissue evidence="4">Leaf</tissue>
    </source>
</reference>
<evidence type="ECO:0000313" key="5">
    <source>
        <dbReference type="Proteomes" id="UP001237642"/>
    </source>
</evidence>
<evidence type="ECO:0000313" key="4">
    <source>
        <dbReference type="EMBL" id="KAK1363751.1"/>
    </source>
</evidence>
<dbReference type="SUPFAM" id="SSF48371">
    <property type="entry name" value="ARM repeat"/>
    <property type="match status" value="1"/>
</dbReference>
<sequence length="502" mass="56880">MRKETIKSFLLFPDDGEFMLLFNLLKEAELLLNRNLTDVTFQTLMNMAKEKLCREIAEEFDINEAFSATSLKGAHNSEVMLRVCDHKGSYVSIDSILRSRGKETFIRQSDFVDVQASPFVTSELESLFDRREKEFKDYVKELSNPKTVIQGSNHDFFMCMWGLKLMITEDQSLADQLRFDVVVRLVEILSVNDLDQIQCYCVTILSHARSDECSGVMKDEALPRFVKLMDSEFRCYMVEAVIALTRLAYARPDYVHVIIENNALGVAQKISNLYCRDVSVMKELAKFMVAVCRGQSLSLETFTCEEVDATLTILDDLLQDKINYWPVDAALAILDNLFQLNIISITRVMRACHALSYLSFERIVPIEQGTLKRLIGLTFHADYTIAGSALGVVGNIARWGSNDQIQYLAKYTKLLQSLGRRWLCCEYKLFQMEACQIISNLAARSGTFRKNMGKLSLVNPLLRLLEEAEELVGGLEHGRKSGCSLLGTSTITATAALAWKKI</sequence>
<organism evidence="4 5">
    <name type="scientific">Heracleum sosnowskyi</name>
    <dbReference type="NCBI Taxonomy" id="360622"/>
    <lineage>
        <taxon>Eukaryota</taxon>
        <taxon>Viridiplantae</taxon>
        <taxon>Streptophyta</taxon>
        <taxon>Embryophyta</taxon>
        <taxon>Tracheophyta</taxon>
        <taxon>Spermatophyta</taxon>
        <taxon>Magnoliopsida</taxon>
        <taxon>eudicotyledons</taxon>
        <taxon>Gunneridae</taxon>
        <taxon>Pentapetalae</taxon>
        <taxon>asterids</taxon>
        <taxon>campanulids</taxon>
        <taxon>Apiales</taxon>
        <taxon>Apiaceae</taxon>
        <taxon>Apioideae</taxon>
        <taxon>apioid superclade</taxon>
        <taxon>Tordylieae</taxon>
        <taxon>Tordyliinae</taxon>
        <taxon>Heracleum</taxon>
    </lineage>
</organism>